<evidence type="ECO:0000313" key="2">
    <source>
        <dbReference type="Proteomes" id="UP000800200"/>
    </source>
</evidence>
<protein>
    <submittedName>
        <fullName evidence="1">Uncharacterized protein</fullName>
    </submittedName>
</protein>
<dbReference type="AlphaFoldDB" id="A0A6A6EMN2"/>
<gene>
    <name evidence="1" type="ORF">K469DRAFT_346109</name>
</gene>
<organism evidence="1 2">
    <name type="scientific">Zopfia rhizophila CBS 207.26</name>
    <dbReference type="NCBI Taxonomy" id="1314779"/>
    <lineage>
        <taxon>Eukaryota</taxon>
        <taxon>Fungi</taxon>
        <taxon>Dikarya</taxon>
        <taxon>Ascomycota</taxon>
        <taxon>Pezizomycotina</taxon>
        <taxon>Dothideomycetes</taxon>
        <taxon>Dothideomycetes incertae sedis</taxon>
        <taxon>Zopfiaceae</taxon>
        <taxon>Zopfia</taxon>
    </lineage>
</organism>
<accession>A0A6A6EMN2</accession>
<dbReference type="OrthoDB" id="4159781at2759"/>
<name>A0A6A6EMN2_9PEZI</name>
<dbReference type="Proteomes" id="UP000800200">
    <property type="component" value="Unassembled WGS sequence"/>
</dbReference>
<dbReference type="EMBL" id="ML994616">
    <property type="protein sequence ID" value="KAF2191999.1"/>
    <property type="molecule type" value="Genomic_DNA"/>
</dbReference>
<evidence type="ECO:0000313" key="1">
    <source>
        <dbReference type="EMBL" id="KAF2191999.1"/>
    </source>
</evidence>
<reference evidence="1" key="1">
    <citation type="journal article" date="2020" name="Stud. Mycol.">
        <title>101 Dothideomycetes genomes: a test case for predicting lifestyles and emergence of pathogens.</title>
        <authorList>
            <person name="Haridas S."/>
            <person name="Albert R."/>
            <person name="Binder M."/>
            <person name="Bloem J."/>
            <person name="Labutti K."/>
            <person name="Salamov A."/>
            <person name="Andreopoulos B."/>
            <person name="Baker S."/>
            <person name="Barry K."/>
            <person name="Bills G."/>
            <person name="Bluhm B."/>
            <person name="Cannon C."/>
            <person name="Castanera R."/>
            <person name="Culley D."/>
            <person name="Daum C."/>
            <person name="Ezra D."/>
            <person name="Gonzalez J."/>
            <person name="Henrissat B."/>
            <person name="Kuo A."/>
            <person name="Liang C."/>
            <person name="Lipzen A."/>
            <person name="Lutzoni F."/>
            <person name="Magnuson J."/>
            <person name="Mondo S."/>
            <person name="Nolan M."/>
            <person name="Ohm R."/>
            <person name="Pangilinan J."/>
            <person name="Park H.-J."/>
            <person name="Ramirez L."/>
            <person name="Alfaro M."/>
            <person name="Sun H."/>
            <person name="Tritt A."/>
            <person name="Yoshinaga Y."/>
            <person name="Zwiers L.-H."/>
            <person name="Turgeon B."/>
            <person name="Goodwin S."/>
            <person name="Spatafora J."/>
            <person name="Crous P."/>
            <person name="Grigoriev I."/>
        </authorList>
    </citation>
    <scope>NUCLEOTIDE SEQUENCE</scope>
    <source>
        <strain evidence="1">CBS 207.26</strain>
    </source>
</reference>
<proteinExistence type="predicted"/>
<sequence>MSAQQSYGRMGRIQAVARLDRVLRGIGTINAAERRQFIFTLAVPMNGMGLKQWDELMWVVKDILWVEDVLQVATNASGMKSWDSWVPIRWPTRRALARKLNRFWKCDFPAHAFTLANIHLRLSLTILQEGRGFEGSREQRISLFQVSHPSFFWNPSRLIYAILKAKRLFTGTLVST</sequence>
<keyword evidence="2" id="KW-1185">Reference proteome</keyword>